<dbReference type="Proteomes" id="UP000069030">
    <property type="component" value="Chromosome"/>
</dbReference>
<organism evidence="1 2">
    <name type="scientific">Myroides odoratimimus</name>
    <dbReference type="NCBI Taxonomy" id="76832"/>
    <lineage>
        <taxon>Bacteria</taxon>
        <taxon>Pseudomonadati</taxon>
        <taxon>Bacteroidota</taxon>
        <taxon>Flavobacteriia</taxon>
        <taxon>Flavobacteriales</taxon>
        <taxon>Flavobacteriaceae</taxon>
        <taxon>Myroides</taxon>
    </lineage>
</organism>
<dbReference type="eggNOG" id="COG3117">
    <property type="taxonomic scope" value="Bacteria"/>
</dbReference>
<accession>A0A0S7EGX2</accession>
<proteinExistence type="predicted"/>
<dbReference type="RefSeq" id="WP_006257275.1">
    <property type="nucleotide sequence ID" value="NZ_BCMQ01000013.1"/>
</dbReference>
<evidence type="ECO:0000313" key="2">
    <source>
        <dbReference type="Proteomes" id="UP000069030"/>
    </source>
</evidence>
<dbReference type="InterPro" id="IPR026265">
    <property type="entry name" value="LptC"/>
</dbReference>
<dbReference type="PROSITE" id="PS51257">
    <property type="entry name" value="PROKAR_LIPOPROTEIN"/>
    <property type="match status" value="1"/>
</dbReference>
<dbReference type="GO" id="GO:0005886">
    <property type="term" value="C:plasma membrane"/>
    <property type="evidence" value="ECO:0007669"/>
    <property type="project" value="InterPro"/>
</dbReference>
<dbReference type="EMBL" id="CP013690">
    <property type="protein sequence ID" value="ALU26211.1"/>
    <property type="molecule type" value="Genomic_DNA"/>
</dbReference>
<dbReference type="AlphaFoldDB" id="A0A0S7EGX2"/>
<dbReference type="GO" id="GO:0015221">
    <property type="term" value="F:lipopolysaccharide transmembrane transporter activity"/>
    <property type="evidence" value="ECO:0007669"/>
    <property type="project" value="InterPro"/>
</dbReference>
<gene>
    <name evidence="1" type="ORF">AS202_08645</name>
</gene>
<dbReference type="Gene3D" id="2.60.450.10">
    <property type="entry name" value="Lipopolysaccharide (LPS) transport protein A like domain"/>
    <property type="match status" value="1"/>
</dbReference>
<protein>
    <submittedName>
        <fullName evidence="1">LPS export ABC transporter periplasmic protein LptC</fullName>
    </submittedName>
</protein>
<dbReference type="InterPro" id="IPR010664">
    <property type="entry name" value="LipoPS_assembly_LptC-rel"/>
</dbReference>
<dbReference type="NCBIfam" id="TIGR04409">
    <property type="entry name" value="LptC_YrbK"/>
    <property type="match status" value="1"/>
</dbReference>
<dbReference type="KEGG" id="mod:AS202_08645"/>
<name>A0A0S7EGX2_9FLAO</name>
<reference evidence="1 2" key="1">
    <citation type="journal article" date="2016" name="J. Zhejiang Univ. Sci. B">
        <title>Antibiotic resistance mechanisms of Myroides sp.</title>
        <authorList>
            <person name="Hu S."/>
            <person name="Yuan S."/>
            <person name="Qu H."/>
            <person name="Jiang T."/>
            <person name="Zhou Y."/>
            <person name="Wang M."/>
            <person name="Ming D."/>
        </authorList>
    </citation>
    <scope>NUCLEOTIDE SEQUENCE [LARGE SCALE GENOMIC DNA]</scope>
    <source>
        <strain evidence="1 2">PR63039</strain>
    </source>
</reference>
<sequence>MKLLSKFLSILFFFTIAVSLFSCESNFKEIQNFNKVSFFPASEVENMRGQYIDSGRVKAILVSPKMLDYSNVKYPFTEFPVGIHLTIYDKDKNKNTVIADYAIRYTKTDLIDLQGNVVITTHDGKKLVSDQLYYDQKNEWFFTEGKYRASTDSENFTRGIGIDFDSKMSKVKATNSYAESVKNNE</sequence>
<evidence type="ECO:0000313" key="1">
    <source>
        <dbReference type="EMBL" id="ALU26211.1"/>
    </source>
</evidence>
<dbReference type="Pfam" id="PF06835">
    <property type="entry name" value="LptC"/>
    <property type="match status" value="1"/>
</dbReference>
<dbReference type="GeneID" id="66974867"/>